<evidence type="ECO:0000313" key="8">
    <source>
        <dbReference type="Proteomes" id="UP000030854"/>
    </source>
</evidence>
<reference evidence="7 8" key="1">
    <citation type="journal article" date="2014" name="BMC Genomics">
        <title>Adaptive genomic structural variation in the grape powdery mildew pathogen, Erysiphe necator.</title>
        <authorList>
            <person name="Jones L."/>
            <person name="Riaz S."/>
            <person name="Morales-Cruz A."/>
            <person name="Amrine K.C."/>
            <person name="McGuire B."/>
            <person name="Gubler W.D."/>
            <person name="Walker M.A."/>
            <person name="Cantu D."/>
        </authorList>
    </citation>
    <scope>NUCLEOTIDE SEQUENCE [LARGE SCALE GENOMIC DNA]</scope>
    <source>
        <strain evidence="8">c</strain>
    </source>
</reference>
<dbReference type="SUPFAM" id="SSF51197">
    <property type="entry name" value="Clavaminate synthase-like"/>
    <property type="match status" value="1"/>
</dbReference>
<dbReference type="AlphaFoldDB" id="A0A0B1P6M9"/>
<comment type="subcellular location">
    <subcellularLocation>
        <location evidence="1">Nucleus</location>
    </subcellularLocation>
</comment>
<keyword evidence="4" id="KW-0539">Nucleus</keyword>
<organism evidence="7 8">
    <name type="scientific">Uncinula necator</name>
    <name type="common">Grape powdery mildew</name>
    <dbReference type="NCBI Taxonomy" id="52586"/>
    <lineage>
        <taxon>Eukaryota</taxon>
        <taxon>Fungi</taxon>
        <taxon>Dikarya</taxon>
        <taxon>Ascomycota</taxon>
        <taxon>Pezizomycotina</taxon>
        <taxon>Leotiomycetes</taxon>
        <taxon>Erysiphales</taxon>
        <taxon>Erysiphaceae</taxon>
        <taxon>Erysiphe</taxon>
    </lineage>
</organism>
<evidence type="ECO:0000259" key="6">
    <source>
        <dbReference type="PROSITE" id="PS51184"/>
    </source>
</evidence>
<dbReference type="GO" id="GO:0005634">
    <property type="term" value="C:nucleus"/>
    <property type="evidence" value="ECO:0007669"/>
    <property type="project" value="UniProtKB-SubCell"/>
</dbReference>
<name>A0A0B1P6M9_UNCNE</name>
<dbReference type="HOGENOM" id="CLU_003774_2_1_1"/>
<sequence>MASHDHLQAQFLPISPEFDLDSFAQSSDNINYVSRLSKEILNEHSAGSIEALVFAVVIKGGRPLVIEGWEPCLPSSLYSRQWLECNHGHKVESVRDISNEANISMTIGHYLRSMGKLTQQFTALNYMESKHQRLYLKDIDCPEAWACHLKSVIPESIFYLNECIRDANIDSSSSFELNHNGRTYTHKGITPAGDLMSSLPSEMQALNFMCYVGHEGTYTAAHREMCATIGHNIMVEASKDFGDEIEGSSIWFMTETKEREDILDYFSAVLGHDVDVEKHFAQINAWKKAPFKVWVVEQKVGDLVIIPPLAPHQVWNRGTRTIKVAWNRTTVDTLELALHESLSNYRMVCREEQYKCKAIVYYTLQKYYQILLHNKINKNIWQHGRTKQLLDEFRRLFYLYQEMLLSEMLSEFSEEKKIEMLPFDSGVTCSYCRCNIFNRFLTCKACSSDDLGVAGDTFDICMDCYVMGRSCVCISNLSWVEQWDWKTLIDQYNLWREYLIGFYNSGDISRYPESLDDAKKTFGKKTLAEICQEQLKIRPIRKLQNSGGPRYIFNNSDSKARQEIKPKCTKRRRKPKSNISKNKNTELEIANKSRCHFCNRQDWNWKMAFCSSCCLAFCYNVLWLKFDLMPQIVMADNKWRCPRCLNICSCKNCQKISVQKPYQPKKMLLGHNTKKVADFRSVESLIDFSRSKLICLSDDTDNSQEYMHNKRLKRISNDGESEESASFVEYPESNFAPFEKTINLTSGYTNCIDPYLCNLSTTVPSQKSRSSMKTDEI</sequence>
<dbReference type="SMART" id="SM00558">
    <property type="entry name" value="JmjC"/>
    <property type="match status" value="1"/>
</dbReference>
<evidence type="ECO:0000256" key="2">
    <source>
        <dbReference type="ARBA" id="ARBA00023015"/>
    </source>
</evidence>
<dbReference type="InterPro" id="IPR003347">
    <property type="entry name" value="JmjC_dom"/>
</dbReference>
<feature type="region of interest" description="Disordered" evidence="5">
    <location>
        <begin position="564"/>
        <end position="583"/>
    </location>
</feature>
<evidence type="ECO:0000256" key="5">
    <source>
        <dbReference type="SAM" id="MobiDB-lite"/>
    </source>
</evidence>
<dbReference type="Gene3D" id="2.60.120.650">
    <property type="entry name" value="Cupin"/>
    <property type="match status" value="1"/>
</dbReference>
<dbReference type="EMBL" id="JNVN01001668">
    <property type="protein sequence ID" value="KHJ33015.1"/>
    <property type="molecule type" value="Genomic_DNA"/>
</dbReference>
<feature type="domain" description="JmjC" evidence="6">
    <location>
        <begin position="179"/>
        <end position="345"/>
    </location>
</feature>
<feature type="compositionally biased region" description="Basic residues" evidence="5">
    <location>
        <begin position="567"/>
        <end position="576"/>
    </location>
</feature>
<dbReference type="Pfam" id="PF02373">
    <property type="entry name" value="JmjC"/>
    <property type="match status" value="1"/>
</dbReference>
<accession>A0A0B1P6M9</accession>
<dbReference type="OMA" id="WLKDNHG"/>
<evidence type="ECO:0000256" key="4">
    <source>
        <dbReference type="ARBA" id="ARBA00023242"/>
    </source>
</evidence>
<dbReference type="Proteomes" id="UP000030854">
    <property type="component" value="Unassembled WGS sequence"/>
</dbReference>
<evidence type="ECO:0000256" key="3">
    <source>
        <dbReference type="ARBA" id="ARBA00023163"/>
    </source>
</evidence>
<evidence type="ECO:0000313" key="7">
    <source>
        <dbReference type="EMBL" id="KHJ33015.1"/>
    </source>
</evidence>
<protein>
    <submittedName>
        <fullName evidence="7">Putative at hook domain-containing protein</fullName>
    </submittedName>
</protein>
<dbReference type="STRING" id="52586.A0A0B1P6M9"/>
<dbReference type="PROSITE" id="PS51184">
    <property type="entry name" value="JMJC"/>
    <property type="match status" value="1"/>
</dbReference>
<proteinExistence type="predicted"/>
<keyword evidence="3" id="KW-0804">Transcription</keyword>
<evidence type="ECO:0000256" key="1">
    <source>
        <dbReference type="ARBA" id="ARBA00004123"/>
    </source>
</evidence>
<gene>
    <name evidence="7" type="ORF">EV44_g1664</name>
</gene>
<dbReference type="Pfam" id="PF10497">
    <property type="entry name" value="zf-4CXXC_R1"/>
    <property type="match status" value="1"/>
</dbReference>
<keyword evidence="8" id="KW-1185">Reference proteome</keyword>
<dbReference type="InterPro" id="IPR018866">
    <property type="entry name" value="Znf-4CXXC_R1"/>
</dbReference>
<comment type="caution">
    <text evidence="7">The sequence shown here is derived from an EMBL/GenBank/DDBJ whole genome shotgun (WGS) entry which is preliminary data.</text>
</comment>
<keyword evidence="2" id="KW-0805">Transcription regulation</keyword>